<dbReference type="AlphaFoldDB" id="A0A0G3I387"/>
<dbReference type="PATRIC" id="fig|1277257.4.peg.37"/>
<name>A0A0G3I387_LIBAF</name>
<proteinExistence type="predicted"/>
<organism evidence="1 2">
    <name type="scientific">Candidatus Liberibacter africanus PTSAPSY</name>
    <dbReference type="NCBI Taxonomy" id="1277257"/>
    <lineage>
        <taxon>Bacteria</taxon>
        <taxon>Pseudomonadati</taxon>
        <taxon>Pseudomonadota</taxon>
        <taxon>Alphaproteobacteria</taxon>
        <taxon>Hyphomicrobiales</taxon>
        <taxon>Rhizobiaceae</taxon>
        <taxon>Liberibacter</taxon>
    </lineage>
</organism>
<dbReference type="Proteomes" id="UP000035503">
    <property type="component" value="Chromosome"/>
</dbReference>
<dbReference type="EMBL" id="CP004021">
    <property type="protein sequence ID" value="AKK19695.1"/>
    <property type="molecule type" value="Genomic_DNA"/>
</dbReference>
<dbReference type="OrthoDB" id="7220388at2"/>
<keyword evidence="2" id="KW-1185">Reference proteome</keyword>
<dbReference type="RefSeq" id="WP_047263796.1">
    <property type="nucleotide sequence ID" value="NZ_CP004021.1"/>
</dbReference>
<sequence>MNILTILNTICDLIGLSKFEKIYQNQDENTALLVSLLQQSGEEICLKVDWPHLLREVKIQNFPYPLPQDYQRPLLGSAIIMPDLSLGRPVMNIADWEVVKNFSNIPWYWIDRQKIHFSFNSPVTFRYFSKHWIIGRNKEEKNSITTDDDSTLLPAYLLIKDVVWRWRRAQGLSFADYLREFDSALAMEKILGG</sequence>
<evidence type="ECO:0000313" key="1">
    <source>
        <dbReference type="EMBL" id="AKK19695.1"/>
    </source>
</evidence>
<dbReference type="KEGG" id="lau:G293_00175"/>
<evidence type="ECO:0000313" key="2">
    <source>
        <dbReference type="Proteomes" id="UP000035503"/>
    </source>
</evidence>
<reference evidence="1 2" key="1">
    <citation type="journal article" date="2015" name="Genome Announc.">
        <title>Complete Genome Sequence of 'Candidatus Liberibacter africanus,' a Bacterium Associated with Citrus Huanglongbing.</title>
        <authorList>
            <person name="Lin H."/>
            <person name="Pietersen G."/>
            <person name="Han C."/>
            <person name="Read D.A."/>
            <person name="Lou B."/>
            <person name="Gupta G."/>
            <person name="Civerolo E.L."/>
        </authorList>
    </citation>
    <scope>NUCLEOTIDE SEQUENCE [LARGE SCALE GENOMIC DNA]</scope>
    <source>
        <strain evidence="1 2">PTSAPSY</strain>
    </source>
</reference>
<gene>
    <name evidence="1" type="ORF">G293_00175</name>
</gene>
<dbReference type="STRING" id="1277257.G293_00175"/>
<accession>A0A0G3I387</accession>
<protein>
    <submittedName>
        <fullName evidence="1">Uncharacterized protein</fullName>
    </submittedName>
</protein>